<gene>
    <name evidence="1" type="ORF">AOC36_10220</name>
</gene>
<sequence length="388" mass="46153">MEHYTKAQIRRFLVSYHGLDTLDAFGTNKEGILNFFEHITSIQNDPLNVVGKNAELVLHARFNGDVRGMLYDLLYNDKKLVDGFDKESSIHLMKEWKKYTYVKDALATMDLKVLENRGYHDALDAMEDIYNQFIPGSEFTSKDFNAGSGAKHSWWSTSYANCILHHLWCRDKIGISSRKKTVRLFARIEDVVPMEILNEPTLSFDEFFEWYVLRRIKQQGLYWLKKGAGWQGFYMRDMKKVQQVVNQAVADGRLTEIMIEDIHRPFYIHTQDYHRMLEIIDTPLEKPQLRFIAPLDNFIWDRPLIKLLFDFEYSWEVYVPKDKRKYGYYVLPILYGDTFIGRVEPNQNKAKAFIIENLWFEDKKYETKKMMKLIESEIKRHNRNFNVQ</sequence>
<dbReference type="InterPro" id="IPR009351">
    <property type="entry name" value="AlkZ-like"/>
</dbReference>
<dbReference type="PANTHER" id="PTHR30528">
    <property type="entry name" value="CYTOPLASMIC PROTEIN"/>
    <property type="match status" value="1"/>
</dbReference>
<dbReference type="AlphaFoldDB" id="A0A109UHI6"/>
<reference evidence="1 2" key="1">
    <citation type="submission" date="2015-10" db="EMBL/GenBank/DDBJ databases">
        <title>Erysipelothrix larvae sp. LV19 isolated from the larval gut of the rhinoceros beetle, Trypoxylus dichotomus.</title>
        <authorList>
            <person name="Lim S."/>
            <person name="Kim B.-C."/>
        </authorList>
    </citation>
    <scope>NUCLEOTIDE SEQUENCE [LARGE SCALE GENOMIC DNA]</scope>
    <source>
        <strain evidence="1 2">LV19</strain>
    </source>
</reference>
<dbReference type="EMBL" id="CP013213">
    <property type="protein sequence ID" value="AMC94333.1"/>
    <property type="molecule type" value="Genomic_DNA"/>
</dbReference>
<dbReference type="Pfam" id="PF06224">
    <property type="entry name" value="AlkZ-like"/>
    <property type="match status" value="1"/>
</dbReference>
<dbReference type="OrthoDB" id="9787207at2"/>
<proteinExistence type="predicted"/>
<name>A0A109UHI6_9FIRM</name>
<evidence type="ECO:0000313" key="2">
    <source>
        <dbReference type="Proteomes" id="UP000063781"/>
    </source>
</evidence>
<keyword evidence="2" id="KW-1185">Reference proteome</keyword>
<organism evidence="1 2">
    <name type="scientific">Erysipelothrix larvae</name>
    <dbReference type="NCBI Taxonomy" id="1514105"/>
    <lineage>
        <taxon>Bacteria</taxon>
        <taxon>Bacillati</taxon>
        <taxon>Bacillota</taxon>
        <taxon>Erysipelotrichia</taxon>
        <taxon>Erysipelotrichales</taxon>
        <taxon>Erysipelotrichaceae</taxon>
        <taxon>Erysipelothrix</taxon>
    </lineage>
</organism>
<evidence type="ECO:0008006" key="3">
    <source>
        <dbReference type="Google" id="ProtNLM"/>
    </source>
</evidence>
<dbReference type="PANTHER" id="PTHR30528:SF0">
    <property type="entry name" value="CYTOPLASMIC PROTEIN"/>
    <property type="match status" value="1"/>
</dbReference>
<accession>A0A109UHI6</accession>
<dbReference type="RefSeq" id="WP_067633946.1">
    <property type="nucleotide sequence ID" value="NZ_CP013213.1"/>
</dbReference>
<protein>
    <recommendedName>
        <fullName evidence="3">Cytoplasmic protein</fullName>
    </recommendedName>
</protein>
<dbReference type="STRING" id="1514105.AOC36_10220"/>
<evidence type="ECO:0000313" key="1">
    <source>
        <dbReference type="EMBL" id="AMC94333.1"/>
    </source>
</evidence>
<dbReference type="Proteomes" id="UP000063781">
    <property type="component" value="Chromosome"/>
</dbReference>
<dbReference type="KEGG" id="erl:AOC36_10220"/>